<keyword evidence="8" id="KW-0411">Iron-sulfur</keyword>
<comment type="miscellaneous">
    <text evidence="11">The Rieske protein is a high potential 2Fe-2S protein.</text>
</comment>
<gene>
    <name evidence="14" type="ORF">NDN08_002502</name>
</gene>
<keyword evidence="10" id="KW-1015">Disulfide bond</keyword>
<dbReference type="GO" id="GO:0046872">
    <property type="term" value="F:metal ion binding"/>
    <property type="evidence" value="ECO:0007669"/>
    <property type="project" value="UniProtKB-KW"/>
</dbReference>
<keyword evidence="4" id="KW-0001">2Fe-2S</keyword>
<evidence type="ECO:0000313" key="15">
    <source>
        <dbReference type="Proteomes" id="UP001157974"/>
    </source>
</evidence>
<proteinExistence type="inferred from homology"/>
<dbReference type="PROSITE" id="PS51296">
    <property type="entry name" value="RIESKE"/>
    <property type="match status" value="1"/>
</dbReference>
<dbReference type="GO" id="GO:0005743">
    <property type="term" value="C:mitochondrial inner membrane"/>
    <property type="evidence" value="ECO:0007669"/>
    <property type="project" value="UniProtKB-SubCell"/>
</dbReference>
<evidence type="ECO:0000256" key="5">
    <source>
        <dbReference type="ARBA" id="ARBA00022723"/>
    </source>
</evidence>
<evidence type="ECO:0000256" key="1">
    <source>
        <dbReference type="ARBA" id="ARBA00004167"/>
    </source>
</evidence>
<evidence type="ECO:0000256" key="2">
    <source>
        <dbReference type="ARBA" id="ARBA00010651"/>
    </source>
</evidence>
<comment type="catalytic activity">
    <reaction evidence="11">
        <text>a quinol + 2 Fe(III)-[cytochrome c](out) = a quinone + 2 Fe(II)-[cytochrome c](out) + 2 H(+)(out)</text>
        <dbReference type="Rhea" id="RHEA:11484"/>
        <dbReference type="Rhea" id="RHEA-COMP:10350"/>
        <dbReference type="Rhea" id="RHEA-COMP:14399"/>
        <dbReference type="ChEBI" id="CHEBI:15378"/>
        <dbReference type="ChEBI" id="CHEBI:24646"/>
        <dbReference type="ChEBI" id="CHEBI:29033"/>
        <dbReference type="ChEBI" id="CHEBI:29034"/>
        <dbReference type="ChEBI" id="CHEBI:132124"/>
        <dbReference type="EC" id="7.1.1.8"/>
    </reaction>
</comment>
<comment type="similarity">
    <text evidence="2">Belongs to the Rieske iron-sulfur protein family.</text>
</comment>
<comment type="subcellular location">
    <subcellularLocation>
        <location evidence="1">Membrane</location>
        <topology evidence="1">Single-pass membrane protein</topology>
    </subcellularLocation>
    <subcellularLocation>
        <location evidence="12">Mitochondrion inner membrane</location>
    </subcellularLocation>
</comment>
<dbReference type="InterPro" id="IPR014349">
    <property type="entry name" value="Rieske_Fe-S_prot"/>
</dbReference>
<dbReference type="PANTHER" id="PTHR10134">
    <property type="entry name" value="CYTOCHROME B-C1 COMPLEX SUBUNIT RIESKE, MITOCHONDRIAL"/>
    <property type="match status" value="1"/>
</dbReference>
<evidence type="ECO:0000256" key="11">
    <source>
        <dbReference type="RuleBase" id="RU004494"/>
    </source>
</evidence>
<dbReference type="PRINTS" id="PR00162">
    <property type="entry name" value="RIESKE"/>
</dbReference>
<sequence length="255" mass="27571">MIASAVLRGRLATRVGGAGIKDFARGMSTLRKGGRFESESVRNTSSLTHQKEEGYADIVPKTLEDTGLPMKFSHEYYNHSHLINPRDKTKRTTAYLLLGAPKMILASIGRSAVLTVVYALSASADVLALGTVEVELAGIPEGSTATIKWRGKPVFIRHRTADQIAAAGSDDESDLRDPEADQHRVQDPKWCVVLGVCTHLGCVPVADAGDYGGWFCPCHGSHYDLSGRIRKGPAPTNLEVPPYSFIEDGEKLLLG</sequence>
<evidence type="ECO:0000259" key="13">
    <source>
        <dbReference type="PROSITE" id="PS51296"/>
    </source>
</evidence>
<name>A0AAV8UXG1_9RHOD</name>
<keyword evidence="12" id="KW-0679">Respiratory chain</keyword>
<comment type="caution">
    <text evidence="14">The sequence shown here is derived from an EMBL/GenBank/DDBJ whole genome shotgun (WGS) entry which is preliminary data.</text>
</comment>
<dbReference type="EMBL" id="JAMWBK010000004">
    <property type="protein sequence ID" value="KAJ8906002.1"/>
    <property type="molecule type" value="Genomic_DNA"/>
</dbReference>
<dbReference type="InterPro" id="IPR036922">
    <property type="entry name" value="Rieske_2Fe-2S_sf"/>
</dbReference>
<evidence type="ECO:0000256" key="8">
    <source>
        <dbReference type="ARBA" id="ARBA00023014"/>
    </source>
</evidence>
<dbReference type="SUPFAM" id="SSF81502">
    <property type="entry name" value="ISP transmembrane anchor"/>
    <property type="match status" value="1"/>
</dbReference>
<dbReference type="Pfam" id="PF00355">
    <property type="entry name" value="Rieske"/>
    <property type="match status" value="1"/>
</dbReference>
<keyword evidence="3" id="KW-0812">Transmembrane</keyword>
<dbReference type="AlphaFoldDB" id="A0AAV8UXG1"/>
<comment type="cofactor">
    <cofactor evidence="11">
        <name>[2Fe-2S] cluster</name>
        <dbReference type="ChEBI" id="CHEBI:190135"/>
    </cofactor>
    <text evidence="11">Binds 1 [2Fe-2S] cluster per subunit.</text>
</comment>
<evidence type="ECO:0000256" key="3">
    <source>
        <dbReference type="ARBA" id="ARBA00022692"/>
    </source>
</evidence>
<dbReference type="GO" id="GO:0008121">
    <property type="term" value="F:quinol-cytochrome-c reductase activity"/>
    <property type="evidence" value="ECO:0007669"/>
    <property type="project" value="UniProtKB-EC"/>
</dbReference>
<dbReference type="CDD" id="cd03470">
    <property type="entry name" value="Rieske_cytochrome_bc1"/>
    <property type="match status" value="1"/>
</dbReference>
<evidence type="ECO:0000256" key="12">
    <source>
        <dbReference type="RuleBase" id="RU004495"/>
    </source>
</evidence>
<accession>A0AAV8UXG1</accession>
<keyword evidence="15" id="KW-1185">Reference proteome</keyword>
<dbReference type="EC" id="7.1.1.8" evidence="11"/>
<keyword evidence="11" id="KW-0813">Transport</keyword>
<dbReference type="Gene3D" id="2.102.10.10">
    <property type="entry name" value="Rieske [2Fe-2S] iron-sulphur domain"/>
    <property type="match status" value="1"/>
</dbReference>
<evidence type="ECO:0000256" key="9">
    <source>
        <dbReference type="ARBA" id="ARBA00023136"/>
    </source>
</evidence>
<feature type="domain" description="Rieske" evidence="13">
    <location>
        <begin position="164"/>
        <end position="252"/>
    </location>
</feature>
<dbReference type="InterPro" id="IPR017941">
    <property type="entry name" value="Rieske_2Fe-2S"/>
</dbReference>
<evidence type="ECO:0000256" key="7">
    <source>
        <dbReference type="ARBA" id="ARBA00023004"/>
    </source>
</evidence>
<keyword evidence="7" id="KW-0408">Iron</keyword>
<dbReference type="SUPFAM" id="SSF50022">
    <property type="entry name" value="ISP domain"/>
    <property type="match status" value="1"/>
</dbReference>
<dbReference type="Proteomes" id="UP001157974">
    <property type="component" value="Unassembled WGS sequence"/>
</dbReference>
<evidence type="ECO:0000256" key="4">
    <source>
        <dbReference type="ARBA" id="ARBA00022714"/>
    </source>
</evidence>
<reference evidence="14 15" key="1">
    <citation type="journal article" date="2023" name="Nat. Commun.">
        <title>Origin of minicircular mitochondrial genomes in red algae.</title>
        <authorList>
            <person name="Lee Y."/>
            <person name="Cho C.H."/>
            <person name="Lee Y.M."/>
            <person name="Park S.I."/>
            <person name="Yang J.H."/>
            <person name="West J.A."/>
            <person name="Bhattacharya D."/>
            <person name="Yoon H.S."/>
        </authorList>
    </citation>
    <scope>NUCLEOTIDE SEQUENCE [LARGE SCALE GENOMIC DNA]</scope>
    <source>
        <strain evidence="14 15">CCMP1338</strain>
        <tissue evidence="14">Whole cell</tissue>
    </source>
</reference>
<dbReference type="InterPro" id="IPR005805">
    <property type="entry name" value="Rieske_Fe-S_prot_C"/>
</dbReference>
<evidence type="ECO:0000313" key="14">
    <source>
        <dbReference type="EMBL" id="KAJ8906002.1"/>
    </source>
</evidence>
<evidence type="ECO:0000256" key="6">
    <source>
        <dbReference type="ARBA" id="ARBA00022989"/>
    </source>
</evidence>
<dbReference type="InterPro" id="IPR006317">
    <property type="entry name" value="Ubiquinol_cyt_c_Rdtase_Fe-S-su"/>
</dbReference>
<keyword evidence="6" id="KW-1133">Transmembrane helix</keyword>
<organism evidence="14 15">
    <name type="scientific">Rhodosorus marinus</name>
    <dbReference type="NCBI Taxonomy" id="101924"/>
    <lineage>
        <taxon>Eukaryota</taxon>
        <taxon>Rhodophyta</taxon>
        <taxon>Stylonematophyceae</taxon>
        <taxon>Stylonematales</taxon>
        <taxon>Stylonemataceae</taxon>
        <taxon>Rhodosorus</taxon>
    </lineage>
</organism>
<keyword evidence="11" id="KW-0249">Electron transport</keyword>
<evidence type="ECO:0000256" key="10">
    <source>
        <dbReference type="ARBA" id="ARBA00023157"/>
    </source>
</evidence>
<keyword evidence="9" id="KW-0472">Membrane</keyword>
<dbReference type="NCBIfam" id="TIGR01416">
    <property type="entry name" value="Rieske_proteo"/>
    <property type="match status" value="1"/>
</dbReference>
<dbReference type="GO" id="GO:0051537">
    <property type="term" value="F:2 iron, 2 sulfur cluster binding"/>
    <property type="evidence" value="ECO:0007669"/>
    <property type="project" value="UniProtKB-KW"/>
</dbReference>
<protein>
    <recommendedName>
        <fullName evidence="11">Cytochrome b-c1 complex subunit Rieske, mitochondrial</fullName>
        <ecNumber evidence="11">7.1.1.8</ecNumber>
    </recommendedName>
</protein>
<keyword evidence="12" id="KW-0496">Mitochondrion</keyword>
<dbReference type="FunFam" id="2.102.10.10:FF:000001">
    <property type="entry name" value="Cytochrome b-c1 complex subunit Rieske, mitochondrial"/>
    <property type="match status" value="1"/>
</dbReference>
<keyword evidence="5" id="KW-0479">Metal-binding</keyword>